<name>A0A0E3QMS7_METBA</name>
<dbReference type="Gene3D" id="2.30.110.10">
    <property type="entry name" value="Electron Transport, Fmn-binding Protein, Chain A"/>
    <property type="match status" value="1"/>
</dbReference>
<dbReference type="AlphaFoldDB" id="A0A0E3QMS7"/>
<sequence length="215" mass="23872">MIGLSPERRKNGSDSSAADSIDLYSFGIREGISETIISTGLECPNAAPIGIIVKGGRTFVRLFKGTHTWENVSKEKYLAANVVYDPLLLVRSTFFDLEPSEFDYVPVHGFSFPILKTALAWIVFECTDLKNTDHALVADLIPVKAGFNEANWKSLPLPNRGFNAVLEATVHATRYQLTGDEKYLKLIRHYESLASKCGGENEKKAMKLLYEVLGL</sequence>
<reference evidence="3 4" key="1">
    <citation type="submission" date="2014-07" db="EMBL/GenBank/DDBJ databases">
        <title>Methanogenic archaea and the global carbon cycle.</title>
        <authorList>
            <person name="Henriksen J.R."/>
            <person name="Luke J."/>
            <person name="Reinhart S."/>
            <person name="Benedict M.N."/>
            <person name="Youngblut N.D."/>
            <person name="Metcalf M.E."/>
            <person name="Whitaker R.J."/>
            <person name="Metcalf W.W."/>
        </authorList>
    </citation>
    <scope>NUCLEOTIDE SEQUENCE [LARGE SCALE GENOMIC DNA]</scope>
    <source>
        <strain evidence="3 4">Wiesmoor</strain>
    </source>
</reference>
<protein>
    <submittedName>
        <fullName evidence="3">DUF447 family protein</fullName>
    </submittedName>
</protein>
<dbReference type="SUPFAM" id="SSF50475">
    <property type="entry name" value="FMN-binding split barrel"/>
    <property type="match status" value="1"/>
</dbReference>
<dbReference type="InterPro" id="IPR049288">
    <property type="entry name" value="DUF447_C"/>
</dbReference>
<evidence type="ECO:0000259" key="1">
    <source>
        <dbReference type="Pfam" id="PF04289"/>
    </source>
</evidence>
<dbReference type="InterPro" id="IPR012349">
    <property type="entry name" value="Split_barrel_FMN-bd"/>
</dbReference>
<dbReference type="PATRIC" id="fig|1434109.4.peg.4061"/>
<dbReference type="Proteomes" id="UP000033038">
    <property type="component" value="Chromosome"/>
</dbReference>
<dbReference type="Gene3D" id="1.20.58.290">
    <property type="entry name" value="Hypothetical membrane protein ta0354_69_121"/>
    <property type="match status" value="1"/>
</dbReference>
<dbReference type="HOGENOM" id="CLU_110565_0_0_2"/>
<feature type="domain" description="DUF447" evidence="2">
    <location>
        <begin position="159"/>
        <end position="211"/>
    </location>
</feature>
<dbReference type="GeneID" id="24824727"/>
<feature type="domain" description="DUF447" evidence="1">
    <location>
        <begin position="33"/>
        <end position="148"/>
    </location>
</feature>
<evidence type="ECO:0000313" key="3">
    <source>
        <dbReference type="EMBL" id="AKB52377.1"/>
    </source>
</evidence>
<evidence type="ECO:0000259" key="2">
    <source>
        <dbReference type="Pfam" id="PF20766"/>
    </source>
</evidence>
<organism evidence="3 4">
    <name type="scientific">Methanosarcina barkeri str. Wiesmoor</name>
    <dbReference type="NCBI Taxonomy" id="1434109"/>
    <lineage>
        <taxon>Archaea</taxon>
        <taxon>Methanobacteriati</taxon>
        <taxon>Methanobacteriota</taxon>
        <taxon>Stenosarchaea group</taxon>
        <taxon>Methanomicrobia</taxon>
        <taxon>Methanosarcinales</taxon>
        <taxon>Methanosarcinaceae</taxon>
        <taxon>Methanosarcina</taxon>
    </lineage>
</organism>
<proteinExistence type="predicted"/>
<dbReference type="EMBL" id="CP009526">
    <property type="protein sequence ID" value="AKB52377.1"/>
    <property type="molecule type" value="Genomic_DNA"/>
</dbReference>
<dbReference type="Pfam" id="PF20766">
    <property type="entry name" value="DUF447_C"/>
    <property type="match status" value="1"/>
</dbReference>
<dbReference type="Pfam" id="PF04289">
    <property type="entry name" value="DUF447_N"/>
    <property type="match status" value="1"/>
</dbReference>
<evidence type="ECO:0000313" key="4">
    <source>
        <dbReference type="Proteomes" id="UP000033038"/>
    </source>
</evidence>
<dbReference type="InterPro" id="IPR007386">
    <property type="entry name" value="DUF447_N"/>
</dbReference>
<dbReference type="RefSeq" id="WP_011306599.1">
    <property type="nucleotide sequence ID" value="NZ_CP009526.1"/>
</dbReference>
<gene>
    <name evidence="3" type="ORF">MSBRW_3124</name>
</gene>
<accession>A0A0E3QMS7</accession>
<dbReference type="KEGG" id="mbw:MSBRW_3124"/>